<comment type="caution">
    <text evidence="1">The sequence shown here is derived from an EMBL/GenBank/DDBJ whole genome shotgun (WGS) entry which is preliminary data.</text>
</comment>
<sequence length="70" mass="7987">MHFVSEAKPGIGGLKRTLGRRRPSSYFLCVRRKSTTTATSLLPRTGLKERKERHRVLLDVPLLGRPQSSW</sequence>
<evidence type="ECO:0000313" key="2">
    <source>
        <dbReference type="Proteomes" id="UP001321473"/>
    </source>
</evidence>
<protein>
    <submittedName>
        <fullName evidence="1">Uncharacterized protein</fullName>
    </submittedName>
</protein>
<organism evidence="1 2">
    <name type="scientific">Amblyomma americanum</name>
    <name type="common">Lone star tick</name>
    <dbReference type="NCBI Taxonomy" id="6943"/>
    <lineage>
        <taxon>Eukaryota</taxon>
        <taxon>Metazoa</taxon>
        <taxon>Ecdysozoa</taxon>
        <taxon>Arthropoda</taxon>
        <taxon>Chelicerata</taxon>
        <taxon>Arachnida</taxon>
        <taxon>Acari</taxon>
        <taxon>Parasitiformes</taxon>
        <taxon>Ixodida</taxon>
        <taxon>Ixodoidea</taxon>
        <taxon>Ixodidae</taxon>
        <taxon>Amblyomminae</taxon>
        <taxon>Amblyomma</taxon>
    </lineage>
</organism>
<dbReference type="Proteomes" id="UP001321473">
    <property type="component" value="Unassembled WGS sequence"/>
</dbReference>
<gene>
    <name evidence="1" type="ORF">V5799_016227</name>
</gene>
<evidence type="ECO:0000313" key="1">
    <source>
        <dbReference type="EMBL" id="KAK8782432.1"/>
    </source>
</evidence>
<dbReference type="AlphaFoldDB" id="A0AAQ4F6W5"/>
<name>A0AAQ4F6W5_AMBAM</name>
<keyword evidence="2" id="KW-1185">Reference proteome</keyword>
<proteinExistence type="predicted"/>
<accession>A0AAQ4F6W5</accession>
<dbReference type="EMBL" id="JARKHS020006669">
    <property type="protein sequence ID" value="KAK8782432.1"/>
    <property type="molecule type" value="Genomic_DNA"/>
</dbReference>
<reference evidence="1 2" key="1">
    <citation type="journal article" date="2023" name="Arcadia Sci">
        <title>De novo assembly of a long-read Amblyomma americanum tick genome.</title>
        <authorList>
            <person name="Chou S."/>
            <person name="Poskanzer K.E."/>
            <person name="Rollins M."/>
            <person name="Thuy-Boun P.S."/>
        </authorList>
    </citation>
    <scope>NUCLEOTIDE SEQUENCE [LARGE SCALE GENOMIC DNA]</scope>
    <source>
        <strain evidence="1">F_SG_1</strain>
        <tissue evidence="1">Salivary glands</tissue>
    </source>
</reference>